<dbReference type="GO" id="GO:0034245">
    <property type="term" value="C:mitochondrial DNA-directed RNA polymerase complex"/>
    <property type="evidence" value="ECO:0007669"/>
    <property type="project" value="TreeGrafter"/>
</dbReference>
<dbReference type="SUPFAM" id="SSF56672">
    <property type="entry name" value="DNA/RNA polymerases"/>
    <property type="match status" value="2"/>
</dbReference>
<dbReference type="SMART" id="SM01311">
    <property type="entry name" value="RPOL_N"/>
    <property type="match status" value="1"/>
</dbReference>
<keyword evidence="3" id="KW-0240">DNA-directed RNA polymerase</keyword>
<dbReference type="EC" id="2.7.7.6" evidence="2"/>
<feature type="domain" description="DNA-directed RNA polymerase N-terminal" evidence="8">
    <location>
        <begin position="72"/>
        <end position="339"/>
    </location>
</feature>
<accession>A0A643C1Q1</accession>
<organism evidence="9 10">
    <name type="scientific">Balaenoptera physalus</name>
    <name type="common">Fin whale</name>
    <name type="synonym">Balaena physalus</name>
    <dbReference type="NCBI Taxonomy" id="9770"/>
    <lineage>
        <taxon>Eukaryota</taxon>
        <taxon>Metazoa</taxon>
        <taxon>Chordata</taxon>
        <taxon>Craniata</taxon>
        <taxon>Vertebrata</taxon>
        <taxon>Euteleostomi</taxon>
        <taxon>Mammalia</taxon>
        <taxon>Eutheria</taxon>
        <taxon>Laurasiatheria</taxon>
        <taxon>Artiodactyla</taxon>
        <taxon>Whippomorpha</taxon>
        <taxon>Cetacea</taxon>
        <taxon>Mysticeti</taxon>
        <taxon>Balaenopteridae</taxon>
        <taxon>Balaenoptera</taxon>
    </lineage>
</organism>
<dbReference type="PANTHER" id="PTHR10102:SF0">
    <property type="entry name" value="DNA-DIRECTED RNA POLYMERASE, MITOCHONDRIAL"/>
    <property type="match status" value="1"/>
</dbReference>
<dbReference type="InterPro" id="IPR002092">
    <property type="entry name" value="DNA-dir_Rpol_phage-type"/>
</dbReference>
<dbReference type="Gene3D" id="3.30.70.370">
    <property type="match status" value="1"/>
</dbReference>
<dbReference type="PANTHER" id="PTHR10102">
    <property type="entry name" value="DNA-DIRECTED RNA POLYMERASE, MITOCHONDRIAL"/>
    <property type="match status" value="1"/>
</dbReference>
<dbReference type="InterPro" id="IPR046950">
    <property type="entry name" value="DNA-dir_Rpol_C_phage-type"/>
</dbReference>
<dbReference type="PROSITE" id="PS00900">
    <property type="entry name" value="RNA_POL_PHAGE_1"/>
    <property type="match status" value="1"/>
</dbReference>
<feature type="non-terminal residue" evidence="9">
    <location>
        <position position="388"/>
    </location>
</feature>
<comment type="caution">
    <text evidence="9">The sequence shown here is derived from an EMBL/GenBank/DDBJ whole genome shotgun (WGS) entry which is preliminary data.</text>
</comment>
<evidence type="ECO:0000256" key="2">
    <source>
        <dbReference type="ARBA" id="ARBA00012418"/>
    </source>
</evidence>
<dbReference type="InterPro" id="IPR043502">
    <property type="entry name" value="DNA/RNA_pol_sf"/>
</dbReference>
<comment type="similarity">
    <text evidence="1">Belongs to the phage and mitochondrial RNA polymerase family.</text>
</comment>
<name>A0A643C1Q1_BALPH</name>
<dbReference type="GO" id="GO:0006390">
    <property type="term" value="P:mitochondrial transcription"/>
    <property type="evidence" value="ECO:0007669"/>
    <property type="project" value="TreeGrafter"/>
</dbReference>
<dbReference type="GO" id="GO:0001018">
    <property type="term" value="F:mitochondrial promoter sequence-specific DNA binding"/>
    <property type="evidence" value="ECO:0007669"/>
    <property type="project" value="TreeGrafter"/>
</dbReference>
<dbReference type="Pfam" id="PF00940">
    <property type="entry name" value="RNA_pol"/>
    <property type="match status" value="1"/>
</dbReference>
<dbReference type="GO" id="GO:0003899">
    <property type="term" value="F:DNA-directed RNA polymerase activity"/>
    <property type="evidence" value="ECO:0007669"/>
    <property type="project" value="UniProtKB-EC"/>
</dbReference>
<reference evidence="9 10" key="1">
    <citation type="journal article" date="2019" name="PLoS ONE">
        <title>Genomic analyses reveal an absence of contemporary introgressive admixture between fin whales and blue whales, despite known hybrids.</title>
        <authorList>
            <person name="Westbury M.V."/>
            <person name="Petersen B."/>
            <person name="Lorenzen E.D."/>
        </authorList>
    </citation>
    <scope>NUCLEOTIDE SEQUENCE [LARGE SCALE GENOMIC DNA]</scope>
    <source>
        <strain evidence="9">FinWhale-01</strain>
    </source>
</reference>
<evidence type="ECO:0000256" key="3">
    <source>
        <dbReference type="ARBA" id="ARBA00022478"/>
    </source>
</evidence>
<evidence type="ECO:0000313" key="10">
    <source>
        <dbReference type="Proteomes" id="UP000437017"/>
    </source>
</evidence>
<comment type="catalytic activity">
    <reaction evidence="7">
        <text>RNA(n) + a ribonucleoside 5'-triphosphate = RNA(n+1) + diphosphate</text>
        <dbReference type="Rhea" id="RHEA:21248"/>
        <dbReference type="Rhea" id="RHEA-COMP:14527"/>
        <dbReference type="Rhea" id="RHEA-COMP:17342"/>
        <dbReference type="ChEBI" id="CHEBI:33019"/>
        <dbReference type="ChEBI" id="CHEBI:61557"/>
        <dbReference type="ChEBI" id="CHEBI:140395"/>
        <dbReference type="EC" id="2.7.7.6"/>
    </reaction>
</comment>
<evidence type="ECO:0000259" key="8">
    <source>
        <dbReference type="SMART" id="SM01311"/>
    </source>
</evidence>
<keyword evidence="4" id="KW-0808">Transferase</keyword>
<evidence type="ECO:0000313" key="9">
    <source>
        <dbReference type="EMBL" id="KAB0394137.1"/>
    </source>
</evidence>
<dbReference type="OrthoDB" id="276422at2759"/>
<evidence type="ECO:0000256" key="7">
    <source>
        <dbReference type="ARBA" id="ARBA00048552"/>
    </source>
</evidence>
<gene>
    <name evidence="9" type="ORF">E2I00_016083</name>
</gene>
<keyword evidence="5" id="KW-0548">Nucleotidyltransferase</keyword>
<dbReference type="Gene3D" id="1.10.287.280">
    <property type="match status" value="1"/>
</dbReference>
<dbReference type="Pfam" id="PF14700">
    <property type="entry name" value="RPOL_N"/>
    <property type="match status" value="1"/>
</dbReference>
<dbReference type="Gene3D" id="1.10.1320.10">
    <property type="entry name" value="DNA-directed RNA polymerase, N-terminal domain"/>
    <property type="match status" value="1"/>
</dbReference>
<evidence type="ECO:0000256" key="1">
    <source>
        <dbReference type="ARBA" id="ARBA00009493"/>
    </source>
</evidence>
<proteinExistence type="inferred from homology"/>
<dbReference type="InterPro" id="IPR037159">
    <property type="entry name" value="RNA_POL_N_sf"/>
</dbReference>
<evidence type="ECO:0000256" key="6">
    <source>
        <dbReference type="ARBA" id="ARBA00023163"/>
    </source>
</evidence>
<protein>
    <recommendedName>
        <fullName evidence="2">DNA-directed RNA polymerase</fullName>
        <ecNumber evidence="2">2.7.7.6</ecNumber>
    </recommendedName>
</protein>
<evidence type="ECO:0000256" key="5">
    <source>
        <dbReference type="ARBA" id="ARBA00022695"/>
    </source>
</evidence>
<keyword evidence="10" id="KW-1185">Reference proteome</keyword>
<dbReference type="AlphaFoldDB" id="A0A643C1Q1"/>
<dbReference type="Proteomes" id="UP000437017">
    <property type="component" value="Unassembled WGS sequence"/>
</dbReference>
<dbReference type="InterPro" id="IPR029262">
    <property type="entry name" value="RPOL_N"/>
</dbReference>
<evidence type="ECO:0000256" key="4">
    <source>
        <dbReference type="ARBA" id="ARBA00022679"/>
    </source>
</evidence>
<keyword evidence="6" id="KW-0804">Transcription</keyword>
<dbReference type="EMBL" id="SGJD01002905">
    <property type="protein sequence ID" value="KAB0394137.1"/>
    <property type="molecule type" value="Genomic_DNA"/>
</dbReference>
<sequence length="388" mass="43259">MLKDAGLAPDLRSYAAALQCMGRLDQDAGTIRRWVERSGTGTSPPACCHQQDPTVSYPRLHLSLKELQGLFRQQLRVEMATTVTVESVEKVPLLTKEVLHARKTLAGLRTRWRTALYRELQETKESEAHAAREGRLSLFPYLCLLSEKEIVGMLLQTLQALPAQGESLLFLAHELGLRVFKRKQLRNEVQELEQRYSKYLHLLASDTQVAEPCLPRQHWEALGVPEAPHEQPWPMSVVVQLGKQLAEVLVRAAQMPSSLAAPRSPGTLIPVLYHVYSFRSFRQVGHRGDGPARRPRAPGGAGPLGHARCFLQGRKWWMEADEPWQALACCMEVAQAVRAPDPTAYVSHFPVHQDGSCNGLQHYAALGRDSVGAASVNLLPLDLPQDVY</sequence>